<sequence>MVILLLLLAGTASGSSEQCKACHSDIYESWAETDHATTVGDESLGLSCENCHSTTYSDGTTANGVQCERCHEVGPDHLATGAVTEGMIDWSADLCGDCHSGGHAGQYDGWKLSGHARSLEITDPKCRSCHVGQSATMELFNGKTKMPPVDNPQPIDCQTCHDPHGSANQNDLRAPLDEICEKCHTTKDVKLRGEVEHPQAAMYEGSIMDQYGVKCYDCHAYTNRTGYEPKLLGGHTFKPAMASCIDPNCHPDKDIEWSERSVEVAQDAIRDKIEETAALVNAVDAAISNAYPSWDGTAESIATEDANINTAVEKFIEARDKLAFVEGDGSLGFHNRIKAQKMLEEAQELAHESIVLLREEIEVPPVPGEEAETPGFGLVSLLVGFAAVYLLMRKE</sequence>
<dbReference type="Gene3D" id="1.20.140.10">
    <property type="entry name" value="Butyryl-CoA Dehydrogenase, subunit A, domain 3"/>
    <property type="match status" value="1"/>
</dbReference>
<evidence type="ECO:0000256" key="1">
    <source>
        <dbReference type="ARBA" id="ARBA00022729"/>
    </source>
</evidence>
<evidence type="ECO:0000313" key="5">
    <source>
        <dbReference type="Proteomes" id="UP000186940"/>
    </source>
</evidence>
<dbReference type="PANTHER" id="PTHR35038:SF8">
    <property type="entry name" value="C-TYPE POLYHEME CYTOCHROME OMCC"/>
    <property type="match status" value="1"/>
</dbReference>
<dbReference type="Gene3D" id="3.90.10.10">
    <property type="entry name" value="Cytochrome C3"/>
    <property type="match status" value="1"/>
</dbReference>
<evidence type="ECO:0000313" key="4">
    <source>
        <dbReference type="EMBL" id="OFV67705.1"/>
    </source>
</evidence>
<organism evidence="4 5">
    <name type="scientific">Candidatus Syntropharchaeum caldarium</name>
    <dbReference type="NCBI Taxonomy" id="1838285"/>
    <lineage>
        <taxon>Archaea</taxon>
        <taxon>Methanobacteriati</taxon>
        <taxon>Methanobacteriota</taxon>
        <taxon>Stenosarchaea group</taxon>
        <taxon>Methanomicrobia</taxon>
        <taxon>Methanosarcinales</taxon>
        <taxon>ANME-2 cluster</taxon>
        <taxon>Candidatus Syntropharchaeum</taxon>
    </lineage>
</organism>
<dbReference type="Pfam" id="PF14522">
    <property type="entry name" value="Cytochrome_C7"/>
    <property type="match status" value="1"/>
</dbReference>
<dbReference type="InterPro" id="IPR029467">
    <property type="entry name" value="Cyt_c7-like"/>
</dbReference>
<keyword evidence="5" id="KW-1185">Reference proteome</keyword>
<dbReference type="Gene3D" id="1.10.1130.10">
    <property type="entry name" value="Flavocytochrome C3, Chain A"/>
    <property type="match status" value="1"/>
</dbReference>
<dbReference type="Pfam" id="PF09699">
    <property type="entry name" value="Paired_CXXCH_1"/>
    <property type="match status" value="1"/>
</dbReference>
<dbReference type="PANTHER" id="PTHR35038">
    <property type="entry name" value="DISSIMILATORY SULFITE REDUCTASE SIRA"/>
    <property type="match status" value="1"/>
</dbReference>
<dbReference type="InterPro" id="IPR010177">
    <property type="entry name" value="Paired_CXXCH_1"/>
</dbReference>
<accession>A0A1F2P9J7</accession>
<reference evidence="4" key="1">
    <citation type="submission" date="2016-05" db="EMBL/GenBank/DDBJ databases">
        <title>Microbial consortia oxidize butane by reversing methanogenesis.</title>
        <authorList>
            <person name="Laso-Perez R."/>
            <person name="Richter M."/>
            <person name="Wegener G."/>
            <person name="Musat F."/>
        </authorList>
    </citation>
    <scope>NUCLEOTIDE SEQUENCE [LARGE SCALE GENOMIC DNA]</scope>
    <source>
        <strain evidence="4">BOX2</strain>
    </source>
</reference>
<dbReference type="STRING" id="1838285.SCAL_001080"/>
<evidence type="ECO:0000259" key="3">
    <source>
        <dbReference type="Pfam" id="PF14522"/>
    </source>
</evidence>
<dbReference type="GO" id="GO:0042279">
    <property type="term" value="F:nitrite reductase (cytochrome, ammonia-forming) activity"/>
    <property type="evidence" value="ECO:0007669"/>
    <property type="project" value="InterPro"/>
</dbReference>
<dbReference type="Proteomes" id="UP000186940">
    <property type="component" value="Unassembled WGS sequence"/>
</dbReference>
<keyword evidence="1" id="KW-0732">Signal</keyword>
<feature type="domain" description="Doubled CXXCH motif" evidence="2">
    <location>
        <begin position="156"/>
        <end position="187"/>
    </location>
</feature>
<dbReference type="InterPro" id="IPR036280">
    <property type="entry name" value="Multihaem_cyt_sf"/>
</dbReference>
<dbReference type="SUPFAM" id="SSF48695">
    <property type="entry name" value="Multiheme cytochromes"/>
    <property type="match status" value="1"/>
</dbReference>
<evidence type="ECO:0000259" key="2">
    <source>
        <dbReference type="Pfam" id="PF09699"/>
    </source>
</evidence>
<dbReference type="InterPro" id="IPR051829">
    <property type="entry name" value="Multiheme_Cytochr_ET"/>
</dbReference>
<gene>
    <name evidence="4" type="ORF">SCAL_001080</name>
</gene>
<name>A0A1F2P9J7_9EURY</name>
<dbReference type="EMBL" id="LYOS01000003">
    <property type="protein sequence ID" value="OFV67705.1"/>
    <property type="molecule type" value="Genomic_DNA"/>
</dbReference>
<dbReference type="AlphaFoldDB" id="A0A1F2P9J7"/>
<dbReference type="NCBIfam" id="TIGR01905">
    <property type="entry name" value="paired_CXXCH_1"/>
    <property type="match status" value="1"/>
</dbReference>
<dbReference type="Pfam" id="PF02335">
    <property type="entry name" value="Cytochrom_C552"/>
    <property type="match status" value="1"/>
</dbReference>
<protein>
    <submittedName>
        <fullName evidence="4">Cytochrome C</fullName>
    </submittedName>
</protein>
<comment type="caution">
    <text evidence="4">The sequence shown here is derived from an EMBL/GenBank/DDBJ whole genome shotgun (WGS) entry which is preliminary data.</text>
</comment>
<feature type="domain" description="Cytochrome c7-like" evidence="3">
    <location>
        <begin position="15"/>
        <end position="72"/>
    </location>
</feature>
<dbReference type="GO" id="GO:0042597">
    <property type="term" value="C:periplasmic space"/>
    <property type="evidence" value="ECO:0007669"/>
    <property type="project" value="InterPro"/>
</dbReference>
<dbReference type="InterPro" id="IPR003321">
    <property type="entry name" value="Cyt_c552"/>
</dbReference>
<proteinExistence type="predicted"/>